<keyword evidence="4" id="KW-1185">Reference proteome</keyword>
<gene>
    <name evidence="3" type="ORF">ACFQ08_07655</name>
</gene>
<feature type="transmembrane region" description="Helical" evidence="2">
    <location>
        <begin position="20"/>
        <end position="44"/>
    </location>
</feature>
<dbReference type="InterPro" id="IPR036259">
    <property type="entry name" value="MFS_trans_sf"/>
</dbReference>
<feature type="compositionally biased region" description="Basic and acidic residues" evidence="1">
    <location>
        <begin position="115"/>
        <end position="138"/>
    </location>
</feature>
<dbReference type="Gene3D" id="1.20.1250.20">
    <property type="entry name" value="MFS general substrate transporter like domains"/>
    <property type="match status" value="1"/>
</dbReference>
<protein>
    <submittedName>
        <fullName evidence="3">MFS transporter</fullName>
    </submittedName>
</protein>
<reference evidence="4" key="1">
    <citation type="journal article" date="2019" name="Int. J. Syst. Evol. Microbiol.">
        <title>The Global Catalogue of Microorganisms (GCM) 10K type strain sequencing project: providing services to taxonomists for standard genome sequencing and annotation.</title>
        <authorList>
            <consortium name="The Broad Institute Genomics Platform"/>
            <consortium name="The Broad Institute Genome Sequencing Center for Infectious Disease"/>
            <person name="Wu L."/>
            <person name="Ma J."/>
        </authorList>
    </citation>
    <scope>NUCLEOTIDE SEQUENCE [LARGE SCALE GENOMIC DNA]</scope>
    <source>
        <strain evidence="4">CCUG 62974</strain>
    </source>
</reference>
<dbReference type="SUPFAM" id="SSF103473">
    <property type="entry name" value="MFS general substrate transporter"/>
    <property type="match status" value="1"/>
</dbReference>
<keyword evidence="2" id="KW-0472">Membrane</keyword>
<feature type="region of interest" description="Disordered" evidence="1">
    <location>
        <begin position="109"/>
        <end position="138"/>
    </location>
</feature>
<evidence type="ECO:0000313" key="4">
    <source>
        <dbReference type="Proteomes" id="UP001597024"/>
    </source>
</evidence>
<dbReference type="PANTHER" id="PTHR23542:SF1">
    <property type="entry name" value="MAJOR FACILITATOR SUPERFAMILY (MFS) PROFILE DOMAIN-CONTAINING PROTEIN"/>
    <property type="match status" value="1"/>
</dbReference>
<organism evidence="3 4">
    <name type="scientific">Streptosporangium algeriense</name>
    <dbReference type="NCBI Taxonomy" id="1682748"/>
    <lineage>
        <taxon>Bacteria</taxon>
        <taxon>Bacillati</taxon>
        <taxon>Actinomycetota</taxon>
        <taxon>Actinomycetes</taxon>
        <taxon>Streptosporangiales</taxon>
        <taxon>Streptosporangiaceae</taxon>
        <taxon>Streptosporangium</taxon>
    </lineage>
</organism>
<sequence length="138" mass="13933">TAVLSAALPLAAALPSGAVVLLGVAVTLLAFTAAPVTIASFTLVERLVPASRLSEGIAWTTSFLLGGYALGGVLAGTVIDHFHAPAAFLIPPAAALATACLAFLIPSAKPTPKASCEKGLEANDARSAEFDQTPRRPE</sequence>
<evidence type="ECO:0000256" key="1">
    <source>
        <dbReference type="SAM" id="MobiDB-lite"/>
    </source>
</evidence>
<comment type="caution">
    <text evidence="3">The sequence shown here is derived from an EMBL/GenBank/DDBJ whole genome shotgun (WGS) entry which is preliminary data.</text>
</comment>
<dbReference type="Proteomes" id="UP001597024">
    <property type="component" value="Unassembled WGS sequence"/>
</dbReference>
<dbReference type="PANTHER" id="PTHR23542">
    <property type="match status" value="1"/>
</dbReference>
<feature type="transmembrane region" description="Helical" evidence="2">
    <location>
        <begin position="85"/>
        <end position="105"/>
    </location>
</feature>
<feature type="non-terminal residue" evidence="3">
    <location>
        <position position="1"/>
    </location>
</feature>
<proteinExistence type="predicted"/>
<evidence type="ECO:0000313" key="3">
    <source>
        <dbReference type="EMBL" id="MFD0884428.1"/>
    </source>
</evidence>
<name>A0ABW3DKX2_9ACTN</name>
<feature type="transmembrane region" description="Helical" evidence="2">
    <location>
        <begin position="56"/>
        <end position="79"/>
    </location>
</feature>
<accession>A0ABW3DKX2</accession>
<dbReference type="EMBL" id="JBHTHX010000165">
    <property type="protein sequence ID" value="MFD0884428.1"/>
    <property type="molecule type" value="Genomic_DNA"/>
</dbReference>
<evidence type="ECO:0000256" key="2">
    <source>
        <dbReference type="SAM" id="Phobius"/>
    </source>
</evidence>
<dbReference type="InterPro" id="IPR011701">
    <property type="entry name" value="MFS"/>
</dbReference>
<keyword evidence="2" id="KW-0812">Transmembrane</keyword>
<dbReference type="Pfam" id="PF07690">
    <property type="entry name" value="MFS_1"/>
    <property type="match status" value="1"/>
</dbReference>
<keyword evidence="2" id="KW-1133">Transmembrane helix</keyword>